<feature type="transmembrane region" description="Helical" evidence="2">
    <location>
        <begin position="75"/>
        <end position="94"/>
    </location>
</feature>
<gene>
    <name evidence="3" type="ORF">TeGR_g11802</name>
</gene>
<keyword evidence="2" id="KW-0812">Transmembrane</keyword>
<organism evidence="3 4">
    <name type="scientific">Tetraparma gracilis</name>
    <dbReference type="NCBI Taxonomy" id="2962635"/>
    <lineage>
        <taxon>Eukaryota</taxon>
        <taxon>Sar</taxon>
        <taxon>Stramenopiles</taxon>
        <taxon>Ochrophyta</taxon>
        <taxon>Bolidophyceae</taxon>
        <taxon>Parmales</taxon>
        <taxon>Triparmaceae</taxon>
        <taxon>Tetraparma</taxon>
    </lineage>
</organism>
<comment type="caution">
    <text evidence="3">The sequence shown here is derived from an EMBL/GenBank/DDBJ whole genome shotgun (WGS) entry which is preliminary data.</text>
</comment>
<protein>
    <submittedName>
        <fullName evidence="3">Uncharacterized protein</fullName>
    </submittedName>
</protein>
<proteinExistence type="predicted"/>
<keyword evidence="2" id="KW-1133">Transmembrane helix</keyword>
<evidence type="ECO:0000313" key="3">
    <source>
        <dbReference type="EMBL" id="GMI55160.1"/>
    </source>
</evidence>
<evidence type="ECO:0000313" key="4">
    <source>
        <dbReference type="Proteomes" id="UP001165060"/>
    </source>
</evidence>
<accession>A0ABQ6NCA2</accession>
<dbReference type="EMBL" id="BRYB01006690">
    <property type="protein sequence ID" value="GMI55160.1"/>
    <property type="molecule type" value="Genomic_DNA"/>
</dbReference>
<feature type="transmembrane region" description="Helical" evidence="2">
    <location>
        <begin position="23"/>
        <end position="46"/>
    </location>
</feature>
<keyword evidence="4" id="KW-1185">Reference proteome</keyword>
<keyword evidence="2" id="KW-0472">Membrane</keyword>
<feature type="transmembrane region" description="Helical" evidence="2">
    <location>
        <begin position="106"/>
        <end position="128"/>
    </location>
</feature>
<feature type="region of interest" description="Disordered" evidence="1">
    <location>
        <begin position="134"/>
        <end position="159"/>
    </location>
</feature>
<evidence type="ECO:0000256" key="1">
    <source>
        <dbReference type="SAM" id="MobiDB-lite"/>
    </source>
</evidence>
<reference evidence="3 4" key="1">
    <citation type="journal article" date="2023" name="Commun. Biol.">
        <title>Genome analysis of Parmales, the sister group of diatoms, reveals the evolutionary specialization of diatoms from phago-mixotrophs to photoautotrophs.</title>
        <authorList>
            <person name="Ban H."/>
            <person name="Sato S."/>
            <person name="Yoshikawa S."/>
            <person name="Yamada K."/>
            <person name="Nakamura Y."/>
            <person name="Ichinomiya M."/>
            <person name="Sato N."/>
            <person name="Blanc-Mathieu R."/>
            <person name="Endo H."/>
            <person name="Kuwata A."/>
            <person name="Ogata H."/>
        </authorList>
    </citation>
    <scope>NUCLEOTIDE SEQUENCE [LARGE SCALE GENOMIC DNA]</scope>
</reference>
<name>A0ABQ6NCA2_9STRA</name>
<evidence type="ECO:0000256" key="2">
    <source>
        <dbReference type="SAM" id="Phobius"/>
    </source>
</evidence>
<dbReference type="Proteomes" id="UP001165060">
    <property type="component" value="Unassembled WGS sequence"/>
</dbReference>
<feature type="compositionally biased region" description="Polar residues" evidence="1">
    <location>
        <begin position="143"/>
        <end position="159"/>
    </location>
</feature>
<sequence length="159" mass="17238">MYLLVFGANYFILTTLGLLMPEMWLFFAGLRGCIGGVNLFQATWVVRKAGKTILSACANMPEDKVKPLRKKFSKCTYVGSSISFVLVAAGAMDITTSPSNMMVDPGFGFILWLVFRVIFVCGIEVLTFSTKVGNKNKGAKSPSAESRSTRVAPSTTGDD</sequence>